<organism evidence="4 5">
    <name type="scientific">Nocardioides agri</name>
    <dbReference type="NCBI Taxonomy" id="2682843"/>
    <lineage>
        <taxon>Bacteria</taxon>
        <taxon>Bacillati</taxon>
        <taxon>Actinomycetota</taxon>
        <taxon>Actinomycetes</taxon>
        <taxon>Propionibacteriales</taxon>
        <taxon>Nocardioidaceae</taxon>
        <taxon>Nocardioides</taxon>
    </lineage>
</organism>
<dbReference type="Gene3D" id="3.40.630.190">
    <property type="entry name" value="LCP protein"/>
    <property type="match status" value="1"/>
</dbReference>
<evidence type="ECO:0000313" key="5">
    <source>
        <dbReference type="Proteomes" id="UP000473525"/>
    </source>
</evidence>
<dbReference type="AlphaFoldDB" id="A0A6L6XQI5"/>
<keyword evidence="5" id="KW-1185">Reference proteome</keyword>
<gene>
    <name evidence="4" type="ORF">GON03_10550</name>
</gene>
<comment type="similarity">
    <text evidence="1">Belongs to the LytR/CpsA/Psr (LCP) family.</text>
</comment>
<proteinExistence type="inferred from homology"/>
<reference evidence="4 5" key="1">
    <citation type="submission" date="2019-12" db="EMBL/GenBank/DDBJ databases">
        <authorList>
            <person name="Huq M.A."/>
        </authorList>
    </citation>
    <scope>NUCLEOTIDE SEQUENCE [LARGE SCALE GENOMIC DNA]</scope>
    <source>
        <strain evidence="4 5">MAH-18</strain>
    </source>
</reference>
<dbReference type="InterPro" id="IPR004474">
    <property type="entry name" value="LytR_CpsA_psr"/>
</dbReference>
<dbReference type="InterPro" id="IPR050922">
    <property type="entry name" value="LytR/CpsA/Psr_CW_biosynth"/>
</dbReference>
<accession>A0A6L6XQI5</accession>
<feature type="chain" id="PRO_5038576137" evidence="2">
    <location>
        <begin position="21"/>
        <end position="295"/>
    </location>
</feature>
<evidence type="ECO:0000256" key="1">
    <source>
        <dbReference type="ARBA" id="ARBA00006068"/>
    </source>
</evidence>
<keyword evidence="2" id="KW-0732">Signal</keyword>
<feature type="signal peptide" evidence="2">
    <location>
        <begin position="1"/>
        <end position="20"/>
    </location>
</feature>
<dbReference type="Pfam" id="PF03816">
    <property type="entry name" value="LytR_cpsA_psr"/>
    <property type="match status" value="1"/>
</dbReference>
<dbReference type="EMBL" id="WSEK01000004">
    <property type="protein sequence ID" value="MVQ49621.1"/>
    <property type="molecule type" value="Genomic_DNA"/>
</dbReference>
<feature type="domain" description="Cell envelope-related transcriptional attenuator" evidence="3">
    <location>
        <begin position="66"/>
        <end position="206"/>
    </location>
</feature>
<name>A0A6L6XQI5_9ACTN</name>
<evidence type="ECO:0000256" key="2">
    <source>
        <dbReference type="SAM" id="SignalP"/>
    </source>
</evidence>
<dbReference type="Proteomes" id="UP000473525">
    <property type="component" value="Unassembled WGS sequence"/>
</dbReference>
<evidence type="ECO:0000259" key="3">
    <source>
        <dbReference type="Pfam" id="PF03816"/>
    </source>
</evidence>
<dbReference type="PANTHER" id="PTHR33392:SF6">
    <property type="entry name" value="POLYISOPRENYL-TEICHOIC ACID--PEPTIDOGLYCAN TEICHOIC ACID TRANSFERASE TAGU"/>
    <property type="match status" value="1"/>
</dbReference>
<sequence length="295" mass="31083">MIRQLVRVAVVLAAVGLVVPAPTVHPVTISLTDVESAKRVDFDGGTAWLLVLGSDARPGVDVTRGNTDAIQLVGLDLESGRAVGIGIPRDAWVDVAGESARINTAYGDIGPDGLADIVADLVGIQPDYVLLAGFDGFRDMVDAIGGVDVRVDEEFVDPASGLQVRPGLNSFDAQEALDFTRTRKQFGSGDFARSANQQLLMLGLLRGLLAHEDEPGFLERGTLAALRGFDTDLSPQEVYRLAQAVTRVRPGQVTTCVLPGTPDETAVGASIVLVDAPAARRIGADAADDFRLRGC</sequence>
<evidence type="ECO:0000313" key="4">
    <source>
        <dbReference type="EMBL" id="MVQ49621.1"/>
    </source>
</evidence>
<protein>
    <submittedName>
        <fullName evidence="4">LytR family transcriptional regulator</fullName>
    </submittedName>
</protein>
<dbReference type="RefSeq" id="WP_157342368.1">
    <property type="nucleotide sequence ID" value="NZ_WSEK01000004.1"/>
</dbReference>
<comment type="caution">
    <text evidence="4">The sequence shown here is derived from an EMBL/GenBank/DDBJ whole genome shotgun (WGS) entry which is preliminary data.</text>
</comment>
<dbReference type="PANTHER" id="PTHR33392">
    <property type="entry name" value="POLYISOPRENYL-TEICHOIC ACID--PEPTIDOGLYCAN TEICHOIC ACID TRANSFERASE TAGU"/>
    <property type="match status" value="1"/>
</dbReference>
<dbReference type="NCBIfam" id="TIGR00350">
    <property type="entry name" value="lytR_cpsA_psr"/>
    <property type="match status" value="1"/>
</dbReference>